<evidence type="ECO:0000313" key="1">
    <source>
        <dbReference type="EMBL" id="QCP35092.1"/>
    </source>
</evidence>
<evidence type="ECO:0000313" key="2">
    <source>
        <dbReference type="Proteomes" id="UP000298653"/>
    </source>
</evidence>
<organism evidence="1 2">
    <name type="scientific">Anaerostipes rhamnosivorans</name>
    <dbReference type="NCBI Taxonomy" id="1229621"/>
    <lineage>
        <taxon>Bacteria</taxon>
        <taxon>Bacillati</taxon>
        <taxon>Bacillota</taxon>
        <taxon>Clostridia</taxon>
        <taxon>Lachnospirales</taxon>
        <taxon>Lachnospiraceae</taxon>
        <taxon>Anaerostipes</taxon>
    </lineage>
</organism>
<dbReference type="Proteomes" id="UP000298653">
    <property type="component" value="Chromosome"/>
</dbReference>
<protein>
    <submittedName>
        <fullName evidence="1">Uncharacterized protein</fullName>
    </submittedName>
</protein>
<reference evidence="1 2" key="1">
    <citation type="submission" date="2019-05" db="EMBL/GenBank/DDBJ databases">
        <title>Complete genome sequencing of Anaerostipes rhamnosivorans.</title>
        <authorList>
            <person name="Bui T.P.N."/>
            <person name="de Vos W.M."/>
        </authorList>
    </citation>
    <scope>NUCLEOTIDE SEQUENCE [LARGE SCALE GENOMIC DNA]</scope>
    <source>
        <strain evidence="1 2">1y2</strain>
    </source>
</reference>
<dbReference type="EMBL" id="CP040058">
    <property type="protein sequence ID" value="QCP35092.1"/>
    <property type="molecule type" value="Genomic_DNA"/>
</dbReference>
<dbReference type="KEGG" id="arf:AR1Y2_1638"/>
<gene>
    <name evidence="1" type="ORF">AR1Y2_1638</name>
</gene>
<proteinExistence type="predicted"/>
<dbReference type="AlphaFoldDB" id="A0A4P8IBM9"/>
<sequence length="37" mass="3940">MQSIKQMCYTVKGKNKHAVGIPVGAGRFAGVMTMVEA</sequence>
<name>A0A4P8IBM9_9FIRM</name>
<keyword evidence="2" id="KW-1185">Reference proteome</keyword>
<accession>A0A4P8IBM9</accession>